<feature type="transmembrane region" description="Helical" evidence="8">
    <location>
        <begin position="205"/>
        <end position="231"/>
    </location>
</feature>
<keyword evidence="7" id="KW-0479">Metal-binding</keyword>
<dbReference type="CDD" id="cd06853">
    <property type="entry name" value="GT_WecA_like"/>
    <property type="match status" value="1"/>
</dbReference>
<feature type="binding site" evidence="7">
    <location>
        <position position="117"/>
    </location>
    <ligand>
        <name>Mg(2+)</name>
        <dbReference type="ChEBI" id="CHEBI:18420"/>
    </ligand>
</feature>
<keyword evidence="10" id="KW-1185">Reference proteome</keyword>
<evidence type="ECO:0000256" key="3">
    <source>
        <dbReference type="ARBA" id="ARBA00022679"/>
    </source>
</evidence>
<dbReference type="PANTHER" id="PTHR22926:SF3">
    <property type="entry name" value="UNDECAPRENYL-PHOSPHATE ALPHA-N-ACETYLGLUCOSAMINYL 1-PHOSPHATE TRANSFERASE"/>
    <property type="match status" value="1"/>
</dbReference>
<name>A0A1D7QQ22_9SPHI</name>
<reference evidence="9 10" key="1">
    <citation type="submission" date="2016-08" db="EMBL/GenBank/DDBJ databases">
        <authorList>
            <person name="Seilhamer J.J."/>
        </authorList>
    </citation>
    <scope>NUCLEOTIDE SEQUENCE [LARGE SCALE GENOMIC DNA]</scope>
    <source>
        <strain evidence="9 10">DX4</strain>
    </source>
</reference>
<keyword evidence="4 8" id="KW-0812">Transmembrane</keyword>
<evidence type="ECO:0000256" key="1">
    <source>
        <dbReference type="ARBA" id="ARBA00004651"/>
    </source>
</evidence>
<dbReference type="EMBL" id="CP017141">
    <property type="protein sequence ID" value="AOM80715.1"/>
    <property type="molecule type" value="Genomic_DNA"/>
</dbReference>
<feature type="binding site" evidence="7">
    <location>
        <position position="177"/>
    </location>
    <ligand>
        <name>Mg(2+)</name>
        <dbReference type="ChEBI" id="CHEBI:18420"/>
    </ligand>
</feature>
<keyword evidence="3" id="KW-0808">Transferase</keyword>
<keyword evidence="2" id="KW-1003">Cell membrane</keyword>
<feature type="transmembrane region" description="Helical" evidence="8">
    <location>
        <begin position="180"/>
        <end position="199"/>
    </location>
</feature>
<dbReference type="GO" id="GO:0009103">
    <property type="term" value="P:lipopolysaccharide biosynthetic process"/>
    <property type="evidence" value="ECO:0007669"/>
    <property type="project" value="TreeGrafter"/>
</dbReference>
<sequence length="331" mass="36196">MRLSSLLSLYDQADVYRKKHNGEISRLGGVAIFIGLMSSILLFLDWGGLDLAFTFASCILLFTLGLNDDICGVSPFLKFIVQLISALVLLLYGEYEDIGWIPFLSVFLFVLLSNAFNLIDGLDGLAGTIGVFVNLCFGVVLFLGGDRGMAAIAFALSGSLTGFLFYNYPPAKIFMGDSMAMVTGLISGVMSLRVIKVLNTGEISFLYSGSSAAIVFVVLMVPVFDCLRVFLIRILHGKSPFEGDRGHIHHRLKLLGCTDRQVVVGLLFFKIGTLGLTLLLQHLGSFTLISLQLFIAGLINGLITFVIRKTADKNYRLRDVLLKDTLNIRGS</sequence>
<comment type="subcellular location">
    <subcellularLocation>
        <location evidence="1">Cell membrane</location>
        <topology evidence="1">Multi-pass membrane protein</topology>
    </subcellularLocation>
</comment>
<feature type="transmembrane region" description="Helical" evidence="8">
    <location>
        <begin position="286"/>
        <end position="307"/>
    </location>
</feature>
<dbReference type="AlphaFoldDB" id="A0A1D7QQ22"/>
<dbReference type="PROSITE" id="PS01348">
    <property type="entry name" value="MRAY_2"/>
    <property type="match status" value="1"/>
</dbReference>
<feature type="transmembrane region" description="Helical" evidence="8">
    <location>
        <begin position="125"/>
        <end position="143"/>
    </location>
</feature>
<dbReference type="Pfam" id="PF00953">
    <property type="entry name" value="Glycos_transf_4"/>
    <property type="match status" value="1"/>
</dbReference>
<accession>A0A1D7QQ22</accession>
<feature type="transmembrane region" description="Helical" evidence="8">
    <location>
        <begin position="98"/>
        <end position="118"/>
    </location>
</feature>
<dbReference type="GO" id="GO:0044038">
    <property type="term" value="P:cell wall macromolecule biosynthetic process"/>
    <property type="evidence" value="ECO:0007669"/>
    <property type="project" value="TreeGrafter"/>
</dbReference>
<feature type="transmembrane region" description="Helical" evidence="8">
    <location>
        <begin position="262"/>
        <end position="280"/>
    </location>
</feature>
<dbReference type="InterPro" id="IPR018480">
    <property type="entry name" value="PNAcMuramoyl-5peptid_Trfase_CS"/>
</dbReference>
<dbReference type="PANTHER" id="PTHR22926">
    <property type="entry name" value="PHOSPHO-N-ACETYLMURAMOYL-PENTAPEPTIDE-TRANSFERASE"/>
    <property type="match status" value="1"/>
</dbReference>
<evidence type="ECO:0008006" key="11">
    <source>
        <dbReference type="Google" id="ProtNLM"/>
    </source>
</evidence>
<evidence type="ECO:0000256" key="2">
    <source>
        <dbReference type="ARBA" id="ARBA00022475"/>
    </source>
</evidence>
<evidence type="ECO:0000313" key="10">
    <source>
        <dbReference type="Proteomes" id="UP000094313"/>
    </source>
</evidence>
<evidence type="ECO:0000313" key="9">
    <source>
        <dbReference type="EMBL" id="AOM80715.1"/>
    </source>
</evidence>
<dbReference type="KEGG" id="psty:BFS30_09955"/>
<feature type="transmembrane region" description="Helical" evidence="8">
    <location>
        <begin position="149"/>
        <end position="168"/>
    </location>
</feature>
<protein>
    <recommendedName>
        <fullName evidence="11">Undecaprenyl-phosphate alpha-N-acetylglucosaminyl 1-phosphate transferase</fullName>
    </recommendedName>
</protein>
<proteinExistence type="predicted"/>
<dbReference type="GO" id="GO:0046872">
    <property type="term" value="F:metal ion binding"/>
    <property type="evidence" value="ECO:0007669"/>
    <property type="project" value="UniProtKB-KW"/>
</dbReference>
<dbReference type="GO" id="GO:0071555">
    <property type="term" value="P:cell wall organization"/>
    <property type="evidence" value="ECO:0007669"/>
    <property type="project" value="TreeGrafter"/>
</dbReference>
<keyword evidence="7" id="KW-0460">Magnesium</keyword>
<feature type="transmembrane region" description="Helical" evidence="8">
    <location>
        <begin position="50"/>
        <end position="66"/>
    </location>
</feature>
<comment type="cofactor">
    <cofactor evidence="7">
        <name>Mg(2+)</name>
        <dbReference type="ChEBI" id="CHEBI:18420"/>
    </cofactor>
</comment>
<organism evidence="9 10">
    <name type="scientific">Pedobacter steynii</name>
    <dbReference type="NCBI Taxonomy" id="430522"/>
    <lineage>
        <taxon>Bacteria</taxon>
        <taxon>Pseudomonadati</taxon>
        <taxon>Bacteroidota</taxon>
        <taxon>Sphingobacteriia</taxon>
        <taxon>Sphingobacteriales</taxon>
        <taxon>Sphingobacteriaceae</taxon>
        <taxon>Pedobacter</taxon>
    </lineage>
</organism>
<gene>
    <name evidence="9" type="ORF">BFS30_09955</name>
</gene>
<keyword evidence="5 8" id="KW-1133">Transmembrane helix</keyword>
<feature type="transmembrane region" description="Helical" evidence="8">
    <location>
        <begin position="73"/>
        <end position="92"/>
    </location>
</feature>
<keyword evidence="6 8" id="KW-0472">Membrane</keyword>
<evidence type="ECO:0000256" key="6">
    <source>
        <dbReference type="ARBA" id="ARBA00023136"/>
    </source>
</evidence>
<evidence type="ECO:0000256" key="4">
    <source>
        <dbReference type="ARBA" id="ARBA00022692"/>
    </source>
</evidence>
<feature type="transmembrane region" description="Helical" evidence="8">
    <location>
        <begin position="27"/>
        <end position="44"/>
    </location>
</feature>
<dbReference type="Proteomes" id="UP000094313">
    <property type="component" value="Chromosome"/>
</dbReference>
<dbReference type="InterPro" id="IPR000715">
    <property type="entry name" value="Glycosyl_transferase_4"/>
</dbReference>
<dbReference type="GO" id="GO:0005886">
    <property type="term" value="C:plasma membrane"/>
    <property type="evidence" value="ECO:0007669"/>
    <property type="project" value="UniProtKB-SubCell"/>
</dbReference>
<dbReference type="GO" id="GO:0016780">
    <property type="term" value="F:phosphotransferase activity, for other substituted phosphate groups"/>
    <property type="evidence" value="ECO:0007669"/>
    <property type="project" value="InterPro"/>
</dbReference>
<evidence type="ECO:0000256" key="8">
    <source>
        <dbReference type="SAM" id="Phobius"/>
    </source>
</evidence>
<evidence type="ECO:0000256" key="7">
    <source>
        <dbReference type="PIRSR" id="PIRSR600715-1"/>
    </source>
</evidence>
<evidence type="ECO:0000256" key="5">
    <source>
        <dbReference type="ARBA" id="ARBA00022989"/>
    </source>
</evidence>